<gene>
    <name evidence="2" type="ORF">Sspor_63970</name>
</gene>
<keyword evidence="1" id="KW-1133">Transmembrane helix</keyword>
<evidence type="ECO:0000256" key="1">
    <source>
        <dbReference type="SAM" id="Phobius"/>
    </source>
</evidence>
<name>A0ABQ3TKB4_9ACTN</name>
<protein>
    <recommendedName>
        <fullName evidence="4">DUF3040 domain-containing protein</fullName>
    </recommendedName>
</protein>
<reference evidence="3" key="1">
    <citation type="submission" date="2023-07" db="EMBL/GenBank/DDBJ databases">
        <title>Whole genome shotgun sequence of Streptomyces spororaveus NBRC 15456.</title>
        <authorList>
            <person name="Komaki H."/>
            <person name="Tamura T."/>
        </authorList>
    </citation>
    <scope>NUCLEOTIDE SEQUENCE [LARGE SCALE GENOMIC DNA]</scope>
    <source>
        <strain evidence="3">NBRC 15456</strain>
    </source>
</reference>
<dbReference type="EMBL" id="BNED01000005">
    <property type="protein sequence ID" value="GHI80836.1"/>
    <property type="molecule type" value="Genomic_DNA"/>
</dbReference>
<organism evidence="2 3">
    <name type="scientific">Streptomyces spororaveus</name>
    <dbReference type="NCBI Taxonomy" id="284039"/>
    <lineage>
        <taxon>Bacteria</taxon>
        <taxon>Bacillati</taxon>
        <taxon>Actinomycetota</taxon>
        <taxon>Actinomycetes</taxon>
        <taxon>Kitasatosporales</taxon>
        <taxon>Streptomycetaceae</taxon>
        <taxon>Streptomyces</taxon>
    </lineage>
</organism>
<keyword evidence="1" id="KW-0472">Membrane</keyword>
<dbReference type="RefSeq" id="WP_202202101.1">
    <property type="nucleotide sequence ID" value="NZ_BAAATO010000012.1"/>
</dbReference>
<dbReference type="Proteomes" id="UP000608522">
    <property type="component" value="Unassembled WGS sequence"/>
</dbReference>
<feature type="transmembrane region" description="Helical" evidence="1">
    <location>
        <begin position="74"/>
        <end position="98"/>
    </location>
</feature>
<evidence type="ECO:0008006" key="4">
    <source>
        <dbReference type="Google" id="ProtNLM"/>
    </source>
</evidence>
<evidence type="ECO:0000313" key="2">
    <source>
        <dbReference type="EMBL" id="GHI80836.1"/>
    </source>
</evidence>
<accession>A0ABQ3TKB4</accession>
<proteinExistence type="predicted"/>
<keyword evidence="1" id="KW-0812">Transmembrane</keyword>
<comment type="caution">
    <text evidence="2">The sequence shown here is derived from an EMBL/GenBank/DDBJ whole genome shotgun (WGS) entry which is preliminary data.</text>
</comment>
<sequence>MSSMPDEYGPQHTNAPAVLGHTLDDLIAAAEHELLCRNGEVARQKTEIRRLKRRRRRARRRVLRRQLARTARPVLGIALGVCGLIAFVAGFIAFLMGSDRTDDWFTIGVTAWGAAAVFRFERRS</sequence>
<keyword evidence="3" id="KW-1185">Reference proteome</keyword>
<evidence type="ECO:0000313" key="3">
    <source>
        <dbReference type="Proteomes" id="UP000608522"/>
    </source>
</evidence>